<accession>A0A7M1XJ51</accession>
<dbReference type="KEGG" id="trc:DYE49_00330"/>
<dbReference type="AlphaFoldDB" id="A0A7M1XJ51"/>
<sequence>MIEEEESLWDEKTTNEMISCYKHVIPYCENDHYSTSMTKNNFNMPSLWVYCFYSDDNQIDVNIVKYAETLEEKGWSVHQEVMGTTMLNYEVYVAEKVYSSTSGVRLTFLSGGVNNQYCLGILGEKYIPVDSYYWPSAVVSESVDYTIPEYTGKDFLYDGYQVMDDTFGLYATIQIRGVTTTCCEDYVSLLEEDSWFTEGPYQGYYLAYQGEDEHQTIQFYYEAGEKSMYIYLTSCLPSDLR</sequence>
<organism evidence="1 2">
    <name type="scientific">Treponema rectale</name>
    <dbReference type="NCBI Taxonomy" id="744512"/>
    <lineage>
        <taxon>Bacteria</taxon>
        <taxon>Pseudomonadati</taxon>
        <taxon>Spirochaetota</taxon>
        <taxon>Spirochaetia</taxon>
        <taxon>Spirochaetales</taxon>
        <taxon>Treponemataceae</taxon>
        <taxon>Treponema</taxon>
    </lineage>
</organism>
<dbReference type="Proteomes" id="UP000593591">
    <property type="component" value="Chromosome"/>
</dbReference>
<reference evidence="1 2" key="1">
    <citation type="submission" date="2018-08" db="EMBL/GenBank/DDBJ databases">
        <title>The first complete genome of Treponema rectale (CHPAT), a commensal spirochete of the bovine rectum.</title>
        <authorList>
            <person name="Staton G.J."/>
            <person name="Clegg S.R."/>
            <person name="Carter S.D."/>
            <person name="Radford A.D."/>
            <person name="Darby A."/>
            <person name="Hall N."/>
            <person name="Birtles R.J."/>
            <person name="Evans N.J."/>
        </authorList>
    </citation>
    <scope>NUCLEOTIDE SEQUENCE [LARGE SCALE GENOMIC DNA]</scope>
    <source>
        <strain evidence="1 2">CHPA</strain>
    </source>
</reference>
<evidence type="ECO:0000313" key="1">
    <source>
        <dbReference type="EMBL" id="QOS38985.1"/>
    </source>
</evidence>
<proteinExistence type="predicted"/>
<protein>
    <submittedName>
        <fullName evidence="1">Uncharacterized protein</fullName>
    </submittedName>
</protein>
<dbReference type="EMBL" id="CP031517">
    <property type="protein sequence ID" value="QOS38985.1"/>
    <property type="molecule type" value="Genomic_DNA"/>
</dbReference>
<name>A0A7M1XJ51_9SPIR</name>
<evidence type="ECO:0000313" key="2">
    <source>
        <dbReference type="Proteomes" id="UP000593591"/>
    </source>
</evidence>
<gene>
    <name evidence="1" type="ORF">DYE49_00330</name>
</gene>